<dbReference type="EMBL" id="JAAARO010000009">
    <property type="protein sequence ID" value="KAF5742132.1"/>
    <property type="molecule type" value="Genomic_DNA"/>
</dbReference>
<dbReference type="AlphaFoldDB" id="A0A7J7D726"/>
<evidence type="ECO:0000313" key="3">
    <source>
        <dbReference type="EMBL" id="KAF5742132.1"/>
    </source>
</evidence>
<dbReference type="PANTHER" id="PTHR33159:SF49">
    <property type="entry name" value="RPM1-INTERACTING PROTEIN 4"/>
    <property type="match status" value="1"/>
</dbReference>
<feature type="region of interest" description="Disordered" evidence="1">
    <location>
        <begin position="29"/>
        <end position="158"/>
    </location>
</feature>
<dbReference type="Proteomes" id="UP000593562">
    <property type="component" value="Unassembled WGS sequence"/>
</dbReference>
<organism evidence="3 4">
    <name type="scientific">Tripterygium wilfordii</name>
    <name type="common">Thunder God vine</name>
    <dbReference type="NCBI Taxonomy" id="458696"/>
    <lineage>
        <taxon>Eukaryota</taxon>
        <taxon>Viridiplantae</taxon>
        <taxon>Streptophyta</taxon>
        <taxon>Embryophyta</taxon>
        <taxon>Tracheophyta</taxon>
        <taxon>Spermatophyta</taxon>
        <taxon>Magnoliopsida</taxon>
        <taxon>eudicotyledons</taxon>
        <taxon>Gunneridae</taxon>
        <taxon>Pentapetalae</taxon>
        <taxon>rosids</taxon>
        <taxon>fabids</taxon>
        <taxon>Celastrales</taxon>
        <taxon>Celastraceae</taxon>
        <taxon>Tripterygium</taxon>
    </lineage>
</organism>
<feature type="compositionally biased region" description="Polar residues" evidence="1">
    <location>
        <begin position="51"/>
        <end position="68"/>
    </location>
</feature>
<feature type="compositionally biased region" description="Low complexity" evidence="1">
    <location>
        <begin position="113"/>
        <end position="143"/>
    </location>
</feature>
<reference evidence="3 4" key="1">
    <citation type="journal article" date="2020" name="Nat. Commun.">
        <title>Genome of Tripterygium wilfordii and identification of cytochrome P450 involved in triptolide biosynthesis.</title>
        <authorList>
            <person name="Tu L."/>
            <person name="Su P."/>
            <person name="Zhang Z."/>
            <person name="Gao L."/>
            <person name="Wang J."/>
            <person name="Hu T."/>
            <person name="Zhou J."/>
            <person name="Zhang Y."/>
            <person name="Zhao Y."/>
            <person name="Liu Y."/>
            <person name="Song Y."/>
            <person name="Tong Y."/>
            <person name="Lu Y."/>
            <person name="Yang J."/>
            <person name="Xu C."/>
            <person name="Jia M."/>
            <person name="Peters R.J."/>
            <person name="Huang L."/>
            <person name="Gao W."/>
        </authorList>
    </citation>
    <scope>NUCLEOTIDE SEQUENCE [LARGE SCALE GENOMIC DNA]</scope>
    <source>
        <strain evidence="4">cv. XIE 37</strain>
        <tissue evidence="3">Leaf</tissue>
    </source>
</reference>
<feature type="compositionally biased region" description="Basic residues" evidence="1">
    <location>
        <begin position="96"/>
        <end position="105"/>
    </location>
</feature>
<dbReference type="InParanoid" id="A0A7J7D726"/>
<feature type="domain" description="RIN4 pathogenic type III effector avirulence factor Avr cleavage site" evidence="2">
    <location>
        <begin position="140"/>
        <end position="172"/>
    </location>
</feature>
<evidence type="ECO:0000259" key="2">
    <source>
        <dbReference type="Pfam" id="PF05627"/>
    </source>
</evidence>
<dbReference type="GO" id="GO:0005886">
    <property type="term" value="C:plasma membrane"/>
    <property type="evidence" value="ECO:0007669"/>
    <property type="project" value="TreeGrafter"/>
</dbReference>
<accession>A0A7J7D726</accession>
<feature type="region of interest" description="Disordered" evidence="1">
    <location>
        <begin position="172"/>
        <end position="201"/>
    </location>
</feature>
<dbReference type="Pfam" id="PF05627">
    <property type="entry name" value="AvrRpt-cleavage"/>
    <property type="match status" value="2"/>
</dbReference>
<feature type="domain" description="RIN4 pathogenic type III effector avirulence factor Avr cleavage site" evidence="2">
    <location>
        <begin position="4"/>
        <end position="31"/>
    </location>
</feature>
<dbReference type="InterPro" id="IPR008700">
    <property type="entry name" value="TypeIII_avirulence_cleave"/>
</dbReference>
<evidence type="ECO:0000313" key="4">
    <source>
        <dbReference type="Proteomes" id="UP000593562"/>
    </source>
</evidence>
<proteinExistence type="predicted"/>
<protein>
    <recommendedName>
        <fullName evidence="2">RIN4 pathogenic type III effector avirulence factor Avr cleavage site domain-containing protein</fullName>
    </recommendedName>
</protein>
<evidence type="ECO:0000256" key="1">
    <source>
        <dbReference type="SAM" id="MobiDB-lite"/>
    </source>
</evidence>
<dbReference type="InterPro" id="IPR040387">
    <property type="entry name" value="RIN4/NOI4"/>
</dbReference>
<comment type="caution">
    <text evidence="3">The sequence shown here is derived from an EMBL/GenBank/DDBJ whole genome shotgun (WGS) entry which is preliminary data.</text>
</comment>
<name>A0A7J7D726_TRIWF</name>
<keyword evidence="4" id="KW-1185">Reference proteome</keyword>
<sequence length="213" mass="23637">MAQHHHVPKFGNWDKDNVPYTAYFENARKEKGSRMMNPNDPEENPEAFSLGTPSSVLSFGSHESNQAGKQKMEGKALSSESVSTDKSSSDQSLMHPSHRRSRIDRKKTLVEGSHSLSSSVSANSRNTSSASHQSSSTRQRTASVPKFGSWDEADPRSGDGFTLIFAKVKEEKHKASQVPIVPPRPNNRFDNQRMEGSSSSKSKFCCCFFPRGR</sequence>
<dbReference type="PANTHER" id="PTHR33159">
    <property type="entry name" value="RPM1-INTERACTING PROTEIN 4 (RIN4) FAMILY PROTEIN"/>
    <property type="match status" value="1"/>
</dbReference>
<gene>
    <name evidence="3" type="ORF">HS088_TW09G00174</name>
</gene>
<feature type="compositionally biased region" description="Low complexity" evidence="1">
    <location>
        <begin position="78"/>
        <end position="92"/>
    </location>
</feature>
<dbReference type="OrthoDB" id="765662at2759"/>